<dbReference type="InterPro" id="IPR000054">
    <property type="entry name" value="Ribosomal_eL31"/>
</dbReference>
<dbReference type="PROSITE" id="PS01144">
    <property type="entry name" value="RIBOSOMAL_L31E"/>
    <property type="match status" value="1"/>
</dbReference>
<comment type="similarity">
    <text evidence="1 5">Belongs to the eukaryotic ribosomal protein eL31 family.</text>
</comment>
<dbReference type="EMBL" id="CP007493">
    <property type="protein sequence ID" value="AJB42774.1"/>
    <property type="molecule type" value="Genomic_DNA"/>
</dbReference>
<protein>
    <recommendedName>
        <fullName evidence="4 5">Large ribosomal subunit protein eL31</fullName>
    </recommendedName>
</protein>
<evidence type="ECO:0000256" key="2">
    <source>
        <dbReference type="ARBA" id="ARBA00022980"/>
    </source>
</evidence>
<dbReference type="RefSeq" id="WP_020962343.1">
    <property type="nucleotide sequence ID" value="NZ_CP007493.1"/>
</dbReference>
<dbReference type="HAMAP" id="MF_00410">
    <property type="entry name" value="Ribosomal_eL31"/>
    <property type="match status" value="1"/>
</dbReference>
<dbReference type="SUPFAM" id="SSF54575">
    <property type="entry name" value="Ribosomal protein L31e"/>
    <property type="match status" value="1"/>
</dbReference>
<proteinExistence type="inferred from homology"/>
<dbReference type="PANTHER" id="PTHR10956">
    <property type="entry name" value="60S RIBOSOMAL PROTEIN L31"/>
    <property type="match status" value="1"/>
</dbReference>
<name>A0A3G1AA44_9CREN</name>
<dbReference type="GeneID" id="16573314"/>
<dbReference type="GeneID" id="25407138"/>
<keyword evidence="3 5" id="KW-0687">Ribonucleoprotein</keyword>
<reference evidence="7" key="1">
    <citation type="book" date="2010" name="EXTREMOPHILES" publisher="0:0-0">
        <title>Complete genome sequences of ten hyperthermophilic archaea reveal their metabolic capabilities and possible ecological roles.</title>
        <editorList>
            <person name="?"/>
        </editorList>
        <authorList>
            <person name="Ravin N.V."/>
            <person name="Mardanov A.V."/>
            <person name="Bonch-Osmolovskaya E.A."/>
            <person name="Skryabin K.G."/>
        </authorList>
    </citation>
    <scope>NUCLEOTIDE SEQUENCE [LARGE SCALE GENOMIC DNA]</scope>
    <source>
        <strain evidence="7">1505</strain>
    </source>
</reference>
<dbReference type="NCBIfam" id="NF002258">
    <property type="entry name" value="PRK01192.1-1"/>
    <property type="match status" value="1"/>
</dbReference>
<dbReference type="GO" id="GO:0003735">
    <property type="term" value="F:structural constituent of ribosome"/>
    <property type="evidence" value="ECO:0007669"/>
    <property type="project" value="InterPro"/>
</dbReference>
<keyword evidence="2 5" id="KW-0689">Ribosomal protein</keyword>
<evidence type="ECO:0000256" key="4">
    <source>
        <dbReference type="ARBA" id="ARBA00035230"/>
    </source>
</evidence>
<gene>
    <name evidence="5" type="primary">rpl31e</name>
    <name evidence="6" type="ORF">TCARB_1734</name>
</gene>
<dbReference type="Gene3D" id="3.10.440.10">
    <property type="match status" value="1"/>
</dbReference>
<accession>A0A3G1AA44</accession>
<evidence type="ECO:0000313" key="6">
    <source>
        <dbReference type="EMBL" id="AJB42774.1"/>
    </source>
</evidence>
<dbReference type="Proteomes" id="UP000266720">
    <property type="component" value="Chromosome"/>
</dbReference>
<evidence type="ECO:0000256" key="5">
    <source>
        <dbReference type="HAMAP-Rule" id="MF_00410"/>
    </source>
</evidence>
<organism evidence="6 7">
    <name type="scientific">Thermofilum adornatum 1505</name>
    <dbReference type="NCBI Taxonomy" id="697581"/>
    <lineage>
        <taxon>Archaea</taxon>
        <taxon>Thermoproteota</taxon>
        <taxon>Thermoprotei</taxon>
        <taxon>Thermofilales</taxon>
        <taxon>Thermofilaceae</taxon>
        <taxon>Thermofilum</taxon>
    </lineage>
</organism>
<evidence type="ECO:0000313" key="7">
    <source>
        <dbReference type="Proteomes" id="UP000266720"/>
    </source>
</evidence>
<dbReference type="GO" id="GO:0002181">
    <property type="term" value="P:cytoplasmic translation"/>
    <property type="evidence" value="ECO:0007669"/>
    <property type="project" value="TreeGrafter"/>
</dbReference>
<evidence type="ECO:0000256" key="3">
    <source>
        <dbReference type="ARBA" id="ARBA00023274"/>
    </source>
</evidence>
<dbReference type="GO" id="GO:0022625">
    <property type="term" value="C:cytosolic large ribosomal subunit"/>
    <property type="evidence" value="ECO:0007669"/>
    <property type="project" value="TreeGrafter"/>
</dbReference>
<dbReference type="InterPro" id="IPR023621">
    <property type="entry name" value="Ribosomal_eL31_dom_sf"/>
</dbReference>
<dbReference type="SMART" id="SM01380">
    <property type="entry name" value="Ribosomal_L31e"/>
    <property type="match status" value="1"/>
</dbReference>
<dbReference type="KEGG" id="tcb:TCARB_1734"/>
<evidence type="ECO:0000256" key="1">
    <source>
        <dbReference type="ARBA" id="ARBA00010808"/>
    </source>
</evidence>
<dbReference type="Pfam" id="PF01198">
    <property type="entry name" value="Ribosomal_L31e"/>
    <property type="match status" value="1"/>
</dbReference>
<dbReference type="STRING" id="697581.TCARB_1734"/>
<dbReference type="AlphaFoldDB" id="A0A3G1AA44"/>
<dbReference type="PANTHER" id="PTHR10956:SF0">
    <property type="entry name" value="60S RIBOSOMAL PROTEIN L31"/>
    <property type="match status" value="1"/>
</dbReference>
<sequence>MSSKLPEGEHTRSYVINLRSVYSAPRKKRSKVAIRKIREFVARHLRYSGAIKIDPRLNELLWSRSIEKPPRKVKLDVKFTVEDGEISEVTVLPQGIGEKEAE</sequence>
<dbReference type="InterPro" id="IPR020052">
    <property type="entry name" value="Ribosomal_eL31_CS"/>
</dbReference>